<proteinExistence type="predicted"/>
<dbReference type="Pfam" id="PF11706">
    <property type="entry name" value="zf-CGNR"/>
    <property type="match status" value="1"/>
</dbReference>
<evidence type="ECO:0000313" key="2">
    <source>
        <dbReference type="EMBL" id="SDM48254.1"/>
    </source>
</evidence>
<accession>A0A1G9TLD5</accession>
<dbReference type="InterPro" id="IPR021005">
    <property type="entry name" value="Znf_CGNR"/>
</dbReference>
<dbReference type="eggNOG" id="COG5516">
    <property type="taxonomic scope" value="Bacteria"/>
</dbReference>
<dbReference type="OrthoDB" id="3531194at2"/>
<dbReference type="RefSeq" id="WP_030431668.1">
    <property type="nucleotide sequence ID" value="NZ_JOEF01000020.1"/>
</dbReference>
<feature type="domain" description="Zinc finger CGNR" evidence="1">
    <location>
        <begin position="123"/>
        <end position="164"/>
    </location>
</feature>
<dbReference type="SUPFAM" id="SSF160904">
    <property type="entry name" value="Jann2411-like"/>
    <property type="match status" value="1"/>
</dbReference>
<dbReference type="EMBL" id="LT629701">
    <property type="protein sequence ID" value="SDM48254.1"/>
    <property type="molecule type" value="Genomic_DNA"/>
</dbReference>
<sequence>MDIGTSHHALRLETAVDLVNALTGDNRGGTPAYLREDEVGRLAGLAVDLRAVIEALSSGDHDGAAGVLNRLLADSDARPRLHRDGDEPWHLTFHAADADFVRRWTAGLAVAFAAVLGDDSAQRLGCCAAPRCDRVFLDASQGRTKRFCGVACQNRVKAAAYRKRGKIVNVR</sequence>
<dbReference type="InterPro" id="IPR010852">
    <property type="entry name" value="ABATE"/>
</dbReference>
<name>A0A1G9TLD5_ALLAB</name>
<gene>
    <name evidence="2" type="ORF">SAMN04489726_1849</name>
</gene>
<dbReference type="Gene3D" id="1.10.3300.10">
    <property type="entry name" value="Jann2411-like domain"/>
    <property type="match status" value="1"/>
</dbReference>
<keyword evidence="3" id="KW-1185">Reference proteome</keyword>
<dbReference type="InterPro" id="IPR023286">
    <property type="entry name" value="ABATE_dom_sf"/>
</dbReference>
<organism evidence="2 3">
    <name type="scientific">Allokutzneria albata</name>
    <name type="common">Kibdelosporangium albatum</name>
    <dbReference type="NCBI Taxonomy" id="211114"/>
    <lineage>
        <taxon>Bacteria</taxon>
        <taxon>Bacillati</taxon>
        <taxon>Actinomycetota</taxon>
        <taxon>Actinomycetes</taxon>
        <taxon>Pseudonocardiales</taxon>
        <taxon>Pseudonocardiaceae</taxon>
        <taxon>Allokutzneria</taxon>
    </lineage>
</organism>
<dbReference type="PANTHER" id="PTHR35525:SF3">
    <property type="entry name" value="BLL6575 PROTEIN"/>
    <property type="match status" value="1"/>
</dbReference>
<reference evidence="2 3" key="1">
    <citation type="submission" date="2016-10" db="EMBL/GenBank/DDBJ databases">
        <authorList>
            <person name="de Groot N.N."/>
        </authorList>
    </citation>
    <scope>NUCLEOTIDE SEQUENCE [LARGE SCALE GENOMIC DNA]</scope>
    <source>
        <strain evidence="2 3">DSM 44149</strain>
    </source>
</reference>
<evidence type="ECO:0000313" key="3">
    <source>
        <dbReference type="Proteomes" id="UP000183376"/>
    </source>
</evidence>
<dbReference type="STRING" id="211114.SAMN04489726_1849"/>
<protein>
    <submittedName>
        <fullName evidence="2">Putative stress-induced transcription regulator</fullName>
    </submittedName>
</protein>
<dbReference type="PANTHER" id="PTHR35525">
    <property type="entry name" value="BLL6575 PROTEIN"/>
    <property type="match status" value="1"/>
</dbReference>
<dbReference type="Pfam" id="PF07336">
    <property type="entry name" value="ABATE"/>
    <property type="match status" value="1"/>
</dbReference>
<dbReference type="Proteomes" id="UP000183376">
    <property type="component" value="Chromosome I"/>
</dbReference>
<evidence type="ECO:0000259" key="1">
    <source>
        <dbReference type="Pfam" id="PF11706"/>
    </source>
</evidence>
<dbReference type="AlphaFoldDB" id="A0A1G9TLD5"/>